<evidence type="ECO:0000313" key="3">
    <source>
        <dbReference type="EMBL" id="RIT32960.1"/>
    </source>
</evidence>
<evidence type="ECO:0000313" key="4">
    <source>
        <dbReference type="Proteomes" id="UP000284557"/>
    </source>
</evidence>
<keyword evidence="2" id="KW-0472">Membrane</keyword>
<gene>
    <name evidence="3" type="ORF">D2E76_22675</name>
</gene>
<evidence type="ECO:0000256" key="1">
    <source>
        <dbReference type="SAM" id="MobiDB-lite"/>
    </source>
</evidence>
<dbReference type="EMBL" id="QXBN01000021">
    <property type="protein sequence ID" value="RIT32960.1"/>
    <property type="molecule type" value="Genomic_DNA"/>
</dbReference>
<keyword evidence="2" id="KW-1133">Transmembrane helix</keyword>
<organism evidence="3 4">
    <name type="scientific">Mycobacteroides abscessus</name>
    <dbReference type="NCBI Taxonomy" id="36809"/>
    <lineage>
        <taxon>Bacteria</taxon>
        <taxon>Bacillati</taxon>
        <taxon>Actinomycetota</taxon>
        <taxon>Actinomycetes</taxon>
        <taxon>Mycobacteriales</taxon>
        <taxon>Mycobacteriaceae</taxon>
        <taxon>Mycobacteroides</taxon>
    </lineage>
</organism>
<reference evidence="3 4" key="1">
    <citation type="submission" date="2018-08" db="EMBL/GenBank/DDBJ databases">
        <title>Linezolid Resistance in Mycobacterium abscessus: MIC Distribution and Comprehensive Investigation of Resistance Mechanisms.</title>
        <authorList>
            <person name="Ye M."/>
            <person name="Xu L."/>
            <person name="Zou Y."/>
            <person name="Li B."/>
            <person name="Guo Q."/>
            <person name="Zhang Y."/>
            <person name="Zhan M."/>
            <person name="Xu B."/>
            <person name="Yu F."/>
            <person name="Zhang Z."/>
            <person name="Chu H."/>
        </authorList>
    </citation>
    <scope>NUCLEOTIDE SEQUENCE [LARGE SCALE GENOMIC DNA]</scope>
    <source>
        <strain evidence="3 4">G143</strain>
    </source>
</reference>
<keyword evidence="2" id="KW-0812">Transmembrane</keyword>
<feature type="region of interest" description="Disordered" evidence="1">
    <location>
        <begin position="1"/>
        <end position="23"/>
    </location>
</feature>
<feature type="transmembrane region" description="Helical" evidence="2">
    <location>
        <begin position="77"/>
        <end position="96"/>
    </location>
</feature>
<protein>
    <recommendedName>
        <fullName evidence="5">Low affinity iron permease family protein</fullName>
    </recommendedName>
</protein>
<evidence type="ECO:0008006" key="5">
    <source>
        <dbReference type="Google" id="ProtNLM"/>
    </source>
</evidence>
<dbReference type="InterPro" id="IPR007251">
    <property type="entry name" value="Iron_permease_Fet4"/>
</dbReference>
<accession>A0ABD7HJ35</accession>
<dbReference type="AlphaFoldDB" id="A0ABD7HJ35"/>
<name>A0ABD7HJ35_9MYCO</name>
<proteinExistence type="predicted"/>
<evidence type="ECO:0000256" key="2">
    <source>
        <dbReference type="SAM" id="Phobius"/>
    </source>
</evidence>
<comment type="caution">
    <text evidence="3">The sequence shown here is derived from an EMBL/GenBank/DDBJ whole genome shotgun (WGS) entry which is preliminary data.</text>
</comment>
<sequence>MWGNSCGEQAGVPQMRNSTSPHDKAIYPSEVSQHVSAFDRFATTMSGHVSQPWFFVMCVLIVVVWAPSFAFLNIDTWQLVINTLTTIITFLLVALLQNTQRRSDDAVQQKLNGIADALADITNALGHMDPQLAPQLDRDRIELLDAVGLEEHESTDSS</sequence>
<dbReference type="Pfam" id="PF04120">
    <property type="entry name" value="Iron_permease"/>
    <property type="match status" value="1"/>
</dbReference>
<dbReference type="Proteomes" id="UP000284557">
    <property type="component" value="Unassembled WGS sequence"/>
</dbReference>
<feature type="transmembrane region" description="Helical" evidence="2">
    <location>
        <begin position="53"/>
        <end position="71"/>
    </location>
</feature>